<dbReference type="GO" id="GO:0005634">
    <property type="term" value="C:nucleus"/>
    <property type="evidence" value="ECO:0007669"/>
    <property type="project" value="UniProtKB-SubCell"/>
</dbReference>
<dbReference type="InterPro" id="IPR041006">
    <property type="entry name" value="Morc_S5"/>
</dbReference>
<dbReference type="GO" id="GO:0005524">
    <property type="term" value="F:ATP binding"/>
    <property type="evidence" value="ECO:0007669"/>
    <property type="project" value="UniProtKB-KW"/>
</dbReference>
<evidence type="ECO:0000256" key="6">
    <source>
        <dbReference type="ARBA" id="ARBA00022763"/>
    </source>
</evidence>
<evidence type="ECO:0000256" key="4">
    <source>
        <dbReference type="ARBA" id="ARBA00022741"/>
    </source>
</evidence>
<evidence type="ECO:0000256" key="14">
    <source>
        <dbReference type="SAM" id="Coils"/>
    </source>
</evidence>
<dbReference type="GO" id="GO:0006325">
    <property type="term" value="P:chromatin organization"/>
    <property type="evidence" value="ECO:0007669"/>
    <property type="project" value="UniProtKB-KW"/>
</dbReference>
<evidence type="ECO:0000256" key="5">
    <source>
        <dbReference type="ARBA" id="ARBA00022759"/>
    </source>
</evidence>
<dbReference type="SUPFAM" id="SSF55874">
    <property type="entry name" value="ATPase domain of HSP90 chaperone/DNA topoisomerase II/histidine kinase"/>
    <property type="match status" value="1"/>
</dbReference>
<keyword evidence="8" id="KW-0067">ATP-binding</keyword>
<feature type="domain" description="Morc S5" evidence="16">
    <location>
        <begin position="365"/>
        <end position="512"/>
    </location>
</feature>
<keyword evidence="3" id="KW-0540">Nuclease</keyword>
<evidence type="ECO:0000259" key="16">
    <source>
        <dbReference type="Pfam" id="PF17942"/>
    </source>
</evidence>
<feature type="coiled-coil region" evidence="14">
    <location>
        <begin position="721"/>
        <end position="834"/>
    </location>
</feature>
<dbReference type="GO" id="GO:0006281">
    <property type="term" value="P:DNA repair"/>
    <property type="evidence" value="ECO:0007669"/>
    <property type="project" value="UniProtKB-KW"/>
</dbReference>
<keyword evidence="4" id="KW-0547">Nucleotide-binding</keyword>
<dbReference type="Pfam" id="PF17942">
    <property type="entry name" value="Morc6_S5"/>
    <property type="match status" value="1"/>
</dbReference>
<keyword evidence="6" id="KW-0227">DNA damage</keyword>
<keyword evidence="12" id="KW-0234">DNA repair</keyword>
<proteinExistence type="inferred from homology"/>
<evidence type="ECO:0000256" key="15">
    <source>
        <dbReference type="SAM" id="MobiDB-lite"/>
    </source>
</evidence>
<sequence>MENPSGVSSDSTSSSSWLIYKRDRANEEKEETTSGNKKTKFVLPTGFLEPLNILEEEDEILAPIPLSSWKPDDSNTKLSVPYCRQFWKAGDYDEVGTLPGRGGDTTLIDGMDHVRVHPRFLHSNATSHKWVLGAVAELLDNSLDEAINGGTYCHINMLLNKKDGSRMLLVEDNGGGMSPGTMRHCMSLGFSGKSKLANTIGQYGNGFKTSTMKIGADVIVFSRCPGKDGGRDTQSIGLLSYTFLTSTGKEDIVVPILDYEKKGKDWSNIVQASSSSVDWNKNLETIVQWSPYASEAELLEQFNFIKDQGTRIIIYNLWEDEEGALELDFNSDIHDIQIRGANRDETKIQMAKDYPKSKQFLTYTHSLRSYASILYLKPPLGFRIVLRGQDVVHHNIVNNLFKVEDIKYKPTGLDSAAVNADADADTGMVGKMGFHKDAKAHLDIQGFSVYHRNRLIKPFWRVWNSPSSGGRGVIGVVEANFIKPAHDKQDFEKTIMLSRLEWKLAHQQKQYWNKNKGLIGYVDSKQKNYGETRRYFSRSNSAAKEIQIPVMEKCDSLSIHSESARRETLRSAQRGEGKQMNGCKNHEGTGMSVENEKELGVTVNVKEKPVDQNLASARNEQVANSGTASGNNLITENLELKNRRKRMNEMLSSDLTSKQDRARALEVQTNKAPQTDAARLHVLQVENRELRARGELASKQDRARVLEVQTNEAPQKDAALLHELQVENRELKARVKELEEKHLHDLELQREKLEEKHLHNLELQKEKCRSLEAQLKETKDNFEVLAQEQDKIVDIFSEERTRRDVVEEKLVNKLKDASTTIKELQDKVFNLEKKKSQPIR</sequence>
<comment type="subcellular location">
    <subcellularLocation>
        <location evidence="1">Nucleus</location>
    </subcellularLocation>
</comment>
<feature type="compositionally biased region" description="Low complexity" evidence="15">
    <location>
        <begin position="1"/>
        <end position="16"/>
    </location>
</feature>
<dbReference type="PANTHER" id="PTHR23336:SF80">
    <property type="entry name" value="PROTEIN MICRORCHIDIA 7-LIKE"/>
    <property type="match status" value="1"/>
</dbReference>
<name>A0AAD4XBL6_9MAGN</name>
<evidence type="ECO:0000256" key="2">
    <source>
        <dbReference type="ARBA" id="ARBA00007845"/>
    </source>
</evidence>
<evidence type="ECO:0000256" key="7">
    <source>
        <dbReference type="ARBA" id="ARBA00022801"/>
    </source>
</evidence>
<dbReference type="PANTHER" id="PTHR23336">
    <property type="entry name" value="ZINC FINGER CW-TYPE COILED-COIL DOMAIN PROTEIN 3"/>
    <property type="match status" value="1"/>
</dbReference>
<keyword evidence="10 14" id="KW-0175">Coiled coil</keyword>
<protein>
    <recommendedName>
        <fullName evidence="16">Morc S5 domain-containing protein</fullName>
    </recommendedName>
</protein>
<comment type="caution">
    <text evidence="17">The sequence shown here is derived from an EMBL/GenBank/DDBJ whole genome shotgun (WGS) entry which is preliminary data.</text>
</comment>
<evidence type="ECO:0000256" key="13">
    <source>
        <dbReference type="ARBA" id="ARBA00023242"/>
    </source>
</evidence>
<evidence type="ECO:0000256" key="1">
    <source>
        <dbReference type="ARBA" id="ARBA00004123"/>
    </source>
</evidence>
<dbReference type="GO" id="GO:0031047">
    <property type="term" value="P:regulatory ncRNA-mediated gene silencing"/>
    <property type="evidence" value="ECO:0007669"/>
    <property type="project" value="UniProtKB-KW"/>
</dbReference>
<keyword evidence="13" id="KW-0539">Nucleus</keyword>
<keyword evidence="5" id="KW-0255">Endonuclease</keyword>
<feature type="region of interest" description="Disordered" evidence="15">
    <location>
        <begin position="1"/>
        <end position="37"/>
    </location>
</feature>
<dbReference type="AlphaFoldDB" id="A0AAD4XBL6"/>
<dbReference type="EMBL" id="JAJJMB010012081">
    <property type="protein sequence ID" value="KAI3891130.1"/>
    <property type="molecule type" value="Genomic_DNA"/>
</dbReference>
<organism evidence="17 18">
    <name type="scientific">Papaver atlanticum</name>
    <dbReference type="NCBI Taxonomy" id="357466"/>
    <lineage>
        <taxon>Eukaryota</taxon>
        <taxon>Viridiplantae</taxon>
        <taxon>Streptophyta</taxon>
        <taxon>Embryophyta</taxon>
        <taxon>Tracheophyta</taxon>
        <taxon>Spermatophyta</taxon>
        <taxon>Magnoliopsida</taxon>
        <taxon>Ranunculales</taxon>
        <taxon>Papaveraceae</taxon>
        <taxon>Papaveroideae</taxon>
        <taxon>Papaver</taxon>
    </lineage>
</organism>
<reference evidence="17" key="1">
    <citation type="submission" date="2022-04" db="EMBL/GenBank/DDBJ databases">
        <title>A functionally conserved STORR gene fusion in Papaver species that diverged 16.8 million years ago.</title>
        <authorList>
            <person name="Catania T."/>
        </authorList>
    </citation>
    <scope>NUCLEOTIDE SEQUENCE</scope>
    <source>
        <strain evidence="17">S-188037</strain>
    </source>
</reference>
<feature type="region of interest" description="Disordered" evidence="15">
    <location>
        <begin position="570"/>
        <end position="590"/>
    </location>
</feature>
<dbReference type="FunFam" id="3.30.565.10:FF:000075">
    <property type="entry name" value="MORC family CW-type zinc finger protein 4"/>
    <property type="match status" value="1"/>
</dbReference>
<accession>A0AAD4XBL6</accession>
<keyword evidence="9" id="KW-0156">Chromatin regulator</keyword>
<dbReference type="GO" id="GO:0031349">
    <property type="term" value="P:positive regulation of defense response"/>
    <property type="evidence" value="ECO:0007669"/>
    <property type="project" value="UniProtKB-ARBA"/>
</dbReference>
<evidence type="ECO:0000256" key="11">
    <source>
        <dbReference type="ARBA" id="ARBA00023158"/>
    </source>
</evidence>
<dbReference type="GO" id="GO:0016887">
    <property type="term" value="F:ATP hydrolysis activity"/>
    <property type="evidence" value="ECO:0007669"/>
    <property type="project" value="InterPro"/>
</dbReference>
<keyword evidence="7" id="KW-0378">Hydrolase</keyword>
<evidence type="ECO:0000256" key="12">
    <source>
        <dbReference type="ARBA" id="ARBA00023204"/>
    </source>
</evidence>
<gene>
    <name evidence="17" type="ORF">MKW98_007435</name>
</gene>
<dbReference type="Proteomes" id="UP001202328">
    <property type="component" value="Unassembled WGS sequence"/>
</dbReference>
<evidence type="ECO:0000313" key="18">
    <source>
        <dbReference type="Proteomes" id="UP001202328"/>
    </source>
</evidence>
<dbReference type="Pfam" id="PF13589">
    <property type="entry name" value="HATPase_c_3"/>
    <property type="match status" value="1"/>
</dbReference>
<dbReference type="InterPro" id="IPR036890">
    <property type="entry name" value="HATPase_C_sf"/>
</dbReference>
<evidence type="ECO:0000313" key="17">
    <source>
        <dbReference type="EMBL" id="KAI3891130.1"/>
    </source>
</evidence>
<evidence type="ECO:0000256" key="9">
    <source>
        <dbReference type="ARBA" id="ARBA00022853"/>
    </source>
</evidence>
<evidence type="ECO:0000256" key="3">
    <source>
        <dbReference type="ARBA" id="ARBA00022722"/>
    </source>
</evidence>
<comment type="similarity">
    <text evidence="2">Belongs to the MORC ATPase protein family.</text>
</comment>
<dbReference type="InterPro" id="IPR045261">
    <property type="entry name" value="MORC_ATPase"/>
</dbReference>
<dbReference type="GO" id="GO:0004519">
    <property type="term" value="F:endonuclease activity"/>
    <property type="evidence" value="ECO:0007669"/>
    <property type="project" value="UniProtKB-KW"/>
</dbReference>
<evidence type="ECO:0000256" key="10">
    <source>
        <dbReference type="ARBA" id="ARBA00023054"/>
    </source>
</evidence>
<keyword evidence="11" id="KW-0943">RNA-mediated gene silencing</keyword>
<dbReference type="Gene3D" id="3.30.565.10">
    <property type="entry name" value="Histidine kinase-like ATPase, C-terminal domain"/>
    <property type="match status" value="1"/>
</dbReference>
<keyword evidence="18" id="KW-1185">Reference proteome</keyword>
<evidence type="ECO:0000256" key="8">
    <source>
        <dbReference type="ARBA" id="ARBA00022840"/>
    </source>
</evidence>